<name>A0ABV2XJ22_9NOCA</name>
<reference evidence="2 3" key="1">
    <citation type="submission" date="2024-06" db="EMBL/GenBank/DDBJ databases">
        <title>The Natural Products Discovery Center: Release of the First 8490 Sequenced Strains for Exploring Actinobacteria Biosynthetic Diversity.</title>
        <authorList>
            <person name="Kalkreuter E."/>
            <person name="Kautsar S.A."/>
            <person name="Yang D."/>
            <person name="Bader C.D."/>
            <person name="Teijaro C.N."/>
            <person name="Fluegel L."/>
            <person name="Davis C.M."/>
            <person name="Simpson J.R."/>
            <person name="Lauterbach L."/>
            <person name="Steele A.D."/>
            <person name="Gui C."/>
            <person name="Meng S."/>
            <person name="Li G."/>
            <person name="Viehrig K."/>
            <person name="Ye F."/>
            <person name="Su P."/>
            <person name="Kiefer A.F."/>
            <person name="Nichols A."/>
            <person name="Cepeda A.J."/>
            <person name="Yan W."/>
            <person name="Fan B."/>
            <person name="Jiang Y."/>
            <person name="Adhikari A."/>
            <person name="Zheng C.-J."/>
            <person name="Schuster L."/>
            <person name="Cowan T.M."/>
            <person name="Smanski M.J."/>
            <person name="Chevrette M.G."/>
            <person name="De Carvalho L.P.S."/>
            <person name="Shen B."/>
        </authorList>
    </citation>
    <scope>NUCLEOTIDE SEQUENCE [LARGE SCALE GENOMIC DNA]</scope>
    <source>
        <strain evidence="2 3">NPDC019434</strain>
    </source>
</reference>
<feature type="region of interest" description="Disordered" evidence="1">
    <location>
        <begin position="26"/>
        <end position="68"/>
    </location>
</feature>
<dbReference type="PROSITE" id="PS51257">
    <property type="entry name" value="PROKAR_LIPOPROTEIN"/>
    <property type="match status" value="1"/>
</dbReference>
<comment type="caution">
    <text evidence="2">The sequence shown here is derived from an EMBL/GenBank/DDBJ whole genome shotgun (WGS) entry which is preliminary data.</text>
</comment>
<organism evidence="2 3">
    <name type="scientific">Nocardia niwae</name>
    <dbReference type="NCBI Taxonomy" id="626084"/>
    <lineage>
        <taxon>Bacteria</taxon>
        <taxon>Bacillati</taxon>
        <taxon>Actinomycetota</taxon>
        <taxon>Actinomycetes</taxon>
        <taxon>Mycobacteriales</taxon>
        <taxon>Nocardiaceae</taxon>
        <taxon>Nocardia</taxon>
    </lineage>
</organism>
<accession>A0ABV2XJ22</accession>
<evidence type="ECO:0000313" key="3">
    <source>
        <dbReference type="Proteomes" id="UP001550535"/>
    </source>
</evidence>
<protein>
    <submittedName>
        <fullName evidence="2">Uncharacterized protein</fullName>
    </submittedName>
</protein>
<dbReference type="EMBL" id="JBEYBR010000105">
    <property type="protein sequence ID" value="MEU2125897.1"/>
    <property type="molecule type" value="Genomic_DNA"/>
</dbReference>
<evidence type="ECO:0000313" key="2">
    <source>
        <dbReference type="EMBL" id="MEU2125897.1"/>
    </source>
</evidence>
<evidence type="ECO:0000256" key="1">
    <source>
        <dbReference type="SAM" id="MobiDB-lite"/>
    </source>
</evidence>
<keyword evidence="3" id="KW-1185">Reference proteome</keyword>
<dbReference type="RefSeq" id="WP_357993355.1">
    <property type="nucleotide sequence ID" value="NZ_JBEYBR010000105.1"/>
</dbReference>
<sequence>MSRLTRDHRVALAAALALLAGCGTETDAVQPGSITPNVAGPAASASAVGHRRQSRNQLGSSIERRRAP</sequence>
<dbReference type="Proteomes" id="UP001550535">
    <property type="component" value="Unassembled WGS sequence"/>
</dbReference>
<feature type="compositionally biased region" description="Low complexity" evidence="1">
    <location>
        <begin position="36"/>
        <end position="48"/>
    </location>
</feature>
<proteinExistence type="predicted"/>
<gene>
    <name evidence="2" type="ORF">ABZ507_29185</name>
</gene>